<dbReference type="GO" id="GO:0007189">
    <property type="term" value="P:adenylate cyclase-activating G protein-coupled receptor signaling pathway"/>
    <property type="evidence" value="ECO:0007669"/>
    <property type="project" value="TreeGrafter"/>
</dbReference>
<dbReference type="Gene3D" id="6.10.250.2190">
    <property type="match status" value="1"/>
</dbReference>
<keyword evidence="10" id="KW-1185">Reference proteome</keyword>
<evidence type="ECO:0000256" key="2">
    <source>
        <dbReference type="ARBA" id="ARBA00009222"/>
    </source>
</evidence>
<gene>
    <name evidence="9" type="primary">LOC106033959</name>
</gene>
<dbReference type="GO" id="GO:0005615">
    <property type="term" value="C:extracellular space"/>
    <property type="evidence" value="ECO:0007669"/>
    <property type="project" value="TreeGrafter"/>
</dbReference>
<reference evidence="9" key="1">
    <citation type="submission" date="2025-08" db="UniProtKB">
        <authorList>
            <consortium name="Ensembl"/>
        </authorList>
    </citation>
    <scope>IDENTIFICATION</scope>
</reference>
<dbReference type="InterPro" id="IPR021116">
    <property type="entry name" value="Calcitonin/adrenomedullin"/>
</dbReference>
<dbReference type="InterPro" id="IPR021117">
    <property type="entry name" value="Calcitonin-like"/>
</dbReference>
<keyword evidence="6 7" id="KW-1015">Disulfide bond</keyword>
<evidence type="ECO:0000259" key="8">
    <source>
        <dbReference type="SMART" id="SM00113"/>
    </source>
</evidence>
<dbReference type="Pfam" id="PF00214">
    <property type="entry name" value="Calc_CGRP_IAPP"/>
    <property type="match status" value="1"/>
</dbReference>
<dbReference type="GO" id="GO:0005179">
    <property type="term" value="F:hormone activity"/>
    <property type="evidence" value="ECO:0007669"/>
    <property type="project" value="InterPro"/>
</dbReference>
<feature type="disulfide bond" evidence="7">
    <location>
        <begin position="119"/>
        <end position="124"/>
    </location>
</feature>
<evidence type="ECO:0000256" key="6">
    <source>
        <dbReference type="ARBA" id="ARBA00023157"/>
    </source>
</evidence>
<keyword evidence="4" id="KW-0165">Cleavage on pair of basic residues</keyword>
<feature type="domain" description="Calcitonin peptide-like" evidence="8">
    <location>
        <begin position="116"/>
        <end position="158"/>
    </location>
</feature>
<evidence type="ECO:0000256" key="5">
    <source>
        <dbReference type="ARBA" id="ARBA00022729"/>
    </source>
</evidence>
<dbReference type="Ensembl" id="ENSACDT00005021032.1">
    <property type="protein sequence ID" value="ENSACDP00005017509.1"/>
    <property type="gene ID" value="ENSACDG00005012759.1"/>
</dbReference>
<evidence type="ECO:0000313" key="9">
    <source>
        <dbReference type="Ensembl" id="ENSACDP00005017509.1"/>
    </source>
</evidence>
<evidence type="ECO:0000256" key="7">
    <source>
        <dbReference type="PIRSR" id="PIRSR621116-50"/>
    </source>
</evidence>
<sequence length="163" mass="18181">MARRLRRAPYVAQKAGDEEIKHSKGHCFEGTKRREEIMVMLKISSFLAVYALVVCQMDSFQAAPVRPGLESITDRVTLSDYEARRLLNALVKEFIQMTAEELEQASEGNSSVTAQKRACNTATCVTHRLADFLSRSGGVGKNNFVPTNVGSKAFGRRRRSIQI</sequence>
<comment type="subcellular location">
    <subcellularLocation>
        <location evidence="1">Secreted</location>
    </subcellularLocation>
</comment>
<dbReference type="GO" id="GO:0031716">
    <property type="term" value="F:calcitonin receptor binding"/>
    <property type="evidence" value="ECO:0007669"/>
    <property type="project" value="TreeGrafter"/>
</dbReference>
<dbReference type="PROSITE" id="PS00258">
    <property type="entry name" value="CALCITONIN"/>
    <property type="match status" value="1"/>
</dbReference>
<evidence type="ECO:0000256" key="3">
    <source>
        <dbReference type="ARBA" id="ARBA00022525"/>
    </source>
</evidence>
<reference evidence="9" key="2">
    <citation type="submission" date="2025-09" db="UniProtKB">
        <authorList>
            <consortium name="Ensembl"/>
        </authorList>
    </citation>
    <scope>IDENTIFICATION</scope>
</reference>
<evidence type="ECO:0000256" key="4">
    <source>
        <dbReference type="ARBA" id="ARBA00022685"/>
    </source>
</evidence>
<evidence type="ECO:0000256" key="1">
    <source>
        <dbReference type="ARBA" id="ARBA00004613"/>
    </source>
</evidence>
<dbReference type="AlphaFoldDB" id="A0A8B9E961"/>
<protein>
    <submittedName>
        <fullName evidence="9">Calcitonin related polypeptide beta</fullName>
    </submittedName>
</protein>
<dbReference type="RefSeq" id="XP_066853381.1">
    <property type="nucleotide sequence ID" value="XM_066997280.1"/>
</dbReference>
<comment type="similarity">
    <text evidence="2">Belongs to the calcitonin family.</text>
</comment>
<keyword evidence="5" id="KW-0732">Signal</keyword>
<dbReference type="PANTHER" id="PTHR10505">
    <property type="entry name" value="CALCITONIN-RELATED"/>
    <property type="match status" value="1"/>
</dbReference>
<dbReference type="PANTHER" id="PTHR10505:SF16">
    <property type="entry name" value="CALCITONIN"/>
    <property type="match status" value="1"/>
</dbReference>
<dbReference type="GeneID" id="106033959"/>
<dbReference type="InterPro" id="IPR001693">
    <property type="entry name" value="Calcitonin_peptide-like"/>
</dbReference>
<dbReference type="GO" id="GO:0051480">
    <property type="term" value="P:regulation of cytosolic calcium ion concentration"/>
    <property type="evidence" value="ECO:0007669"/>
    <property type="project" value="TreeGrafter"/>
</dbReference>
<dbReference type="Proteomes" id="UP000694521">
    <property type="component" value="Unplaced"/>
</dbReference>
<accession>A0A8B9E961</accession>
<name>A0A8B9E961_ANSCY</name>
<evidence type="ECO:0000313" key="10">
    <source>
        <dbReference type="Proteomes" id="UP000694521"/>
    </source>
</evidence>
<dbReference type="InterPro" id="IPR018360">
    <property type="entry name" value="Calcitonin_CS"/>
</dbReference>
<keyword evidence="3" id="KW-0964">Secreted</keyword>
<dbReference type="PRINTS" id="PR00817">
    <property type="entry name" value="CALCITONINB"/>
</dbReference>
<dbReference type="InterPro" id="IPR015476">
    <property type="entry name" value="Calcitonin_gene-rel_peptide"/>
</dbReference>
<dbReference type="SMART" id="SM00113">
    <property type="entry name" value="CALCITONIN"/>
    <property type="match status" value="1"/>
</dbReference>
<organism evidence="9 10">
    <name type="scientific">Anser cygnoides</name>
    <name type="common">Swan goose</name>
    <dbReference type="NCBI Taxonomy" id="8845"/>
    <lineage>
        <taxon>Eukaryota</taxon>
        <taxon>Metazoa</taxon>
        <taxon>Chordata</taxon>
        <taxon>Craniata</taxon>
        <taxon>Vertebrata</taxon>
        <taxon>Euteleostomi</taxon>
        <taxon>Archelosauria</taxon>
        <taxon>Archosauria</taxon>
        <taxon>Dinosauria</taxon>
        <taxon>Saurischia</taxon>
        <taxon>Theropoda</taxon>
        <taxon>Coelurosauria</taxon>
        <taxon>Aves</taxon>
        <taxon>Neognathae</taxon>
        <taxon>Galloanserae</taxon>
        <taxon>Anseriformes</taxon>
        <taxon>Anatidae</taxon>
        <taxon>Anserinae</taxon>
        <taxon>Anser</taxon>
    </lineage>
</organism>
<proteinExistence type="inferred from homology"/>